<reference evidence="10 11" key="1">
    <citation type="submission" date="2013-12" db="EMBL/GenBank/DDBJ databases">
        <title>Draft genome sequence of Caloranaerobacter sp. H53214.</title>
        <authorList>
            <person name="Jiang L.J."/>
            <person name="Shao Z.Z."/>
            <person name="Long M.N."/>
        </authorList>
    </citation>
    <scope>NUCLEOTIDE SEQUENCE [LARGE SCALE GENOMIC DNA]</scope>
    <source>
        <strain evidence="10 11">H53214</strain>
    </source>
</reference>
<evidence type="ECO:0000313" key="10">
    <source>
        <dbReference type="EMBL" id="KGG80570.1"/>
    </source>
</evidence>
<dbReference type="Proteomes" id="UP000029622">
    <property type="component" value="Unassembled WGS sequence"/>
</dbReference>
<protein>
    <recommendedName>
        <fullName evidence="9">POTRA domain-containing protein</fullName>
    </recommendedName>
</protein>
<dbReference type="EMBL" id="AZTB01000021">
    <property type="protein sequence ID" value="KGG80570.1"/>
    <property type="molecule type" value="Genomic_DNA"/>
</dbReference>
<dbReference type="PANTHER" id="PTHR37820:SF1">
    <property type="entry name" value="CELL DIVISION PROTEIN FTSQ"/>
    <property type="match status" value="1"/>
</dbReference>
<dbReference type="InterPro" id="IPR034746">
    <property type="entry name" value="POTRA"/>
</dbReference>
<comment type="caution">
    <text evidence="10">The sequence shown here is derived from an EMBL/GenBank/DDBJ whole genome shotgun (WGS) entry which is preliminary data.</text>
</comment>
<dbReference type="GO" id="GO:0051301">
    <property type="term" value="P:cell division"/>
    <property type="evidence" value="ECO:0007669"/>
    <property type="project" value="UniProtKB-KW"/>
</dbReference>
<dbReference type="PROSITE" id="PS51779">
    <property type="entry name" value="POTRA"/>
    <property type="match status" value="1"/>
</dbReference>
<organism evidence="10 11">
    <name type="scientific">Caloranaerobacter azorensis H53214</name>
    <dbReference type="NCBI Taxonomy" id="1156417"/>
    <lineage>
        <taxon>Bacteria</taxon>
        <taxon>Bacillati</taxon>
        <taxon>Bacillota</taxon>
        <taxon>Tissierellia</taxon>
        <taxon>Tissierellales</taxon>
        <taxon>Thermohalobacteraceae</taxon>
        <taxon>Caloranaerobacter</taxon>
    </lineage>
</organism>
<evidence type="ECO:0000256" key="4">
    <source>
        <dbReference type="ARBA" id="ARBA00022692"/>
    </source>
</evidence>
<evidence type="ECO:0000256" key="5">
    <source>
        <dbReference type="ARBA" id="ARBA00022989"/>
    </source>
</evidence>
<evidence type="ECO:0000256" key="8">
    <source>
        <dbReference type="SAM" id="Phobius"/>
    </source>
</evidence>
<gene>
    <name evidence="10" type="ORF">Y919_05550</name>
</gene>
<keyword evidence="4 8" id="KW-0812">Transmembrane</keyword>
<name>A0A096BHD3_9FIRM</name>
<evidence type="ECO:0000256" key="1">
    <source>
        <dbReference type="ARBA" id="ARBA00004370"/>
    </source>
</evidence>
<dbReference type="RefSeq" id="WP_035163118.1">
    <property type="nucleotide sequence ID" value="NZ_AZTB01000021.1"/>
</dbReference>
<keyword evidence="7" id="KW-0131">Cell cycle</keyword>
<feature type="transmembrane region" description="Helical" evidence="8">
    <location>
        <begin position="14"/>
        <end position="31"/>
    </location>
</feature>
<dbReference type="AlphaFoldDB" id="A0A096BHD3"/>
<accession>A0A096BHD3</accession>
<dbReference type="Gene3D" id="3.10.20.310">
    <property type="entry name" value="membrane protein fhac"/>
    <property type="match status" value="1"/>
</dbReference>
<dbReference type="GO" id="GO:0005886">
    <property type="term" value="C:plasma membrane"/>
    <property type="evidence" value="ECO:0007669"/>
    <property type="project" value="TreeGrafter"/>
</dbReference>
<proteinExistence type="predicted"/>
<dbReference type="InterPro" id="IPR013685">
    <property type="entry name" value="POTRA_FtsQ_type"/>
</dbReference>
<keyword evidence="6 8" id="KW-0472">Membrane</keyword>
<evidence type="ECO:0000256" key="7">
    <source>
        <dbReference type="ARBA" id="ARBA00023306"/>
    </source>
</evidence>
<evidence type="ECO:0000259" key="9">
    <source>
        <dbReference type="PROSITE" id="PS51779"/>
    </source>
</evidence>
<comment type="subcellular location">
    <subcellularLocation>
        <location evidence="1">Membrane</location>
    </subcellularLocation>
</comment>
<dbReference type="Pfam" id="PF08478">
    <property type="entry name" value="POTRA_1"/>
    <property type="match status" value="1"/>
</dbReference>
<feature type="domain" description="POTRA" evidence="9">
    <location>
        <begin position="38"/>
        <end position="106"/>
    </location>
</feature>
<sequence length="250" mass="28564">MANSIERKVRKKKIGLITILLIFLTSTFIILSTKTDFFNVSEIIVQGNNVLDYEKVILASGLNYGENIFKIRTKEAKENILSHPYVKSVNIKRVFPNKLAITIEERKETLIIPYLESYIYLDDKGYVLNLLAYKKEGLLEVEGININSISIGKKLLLEDDVDLEKIIDLIKDCKKIDLYREIEKVKLDNKSNVVIYLKSGIKVAFGHLNNVKYKLSFTIKILDDLKHKGISKGTIHFDKGDSPIFIPEGN</sequence>
<dbReference type="STRING" id="1156417.Y919_05550"/>
<dbReference type="PANTHER" id="PTHR37820">
    <property type="entry name" value="CELL DIVISION PROTEIN DIVIB"/>
    <property type="match status" value="1"/>
</dbReference>
<keyword evidence="2" id="KW-1003">Cell membrane</keyword>
<evidence type="ECO:0000256" key="3">
    <source>
        <dbReference type="ARBA" id="ARBA00022618"/>
    </source>
</evidence>
<dbReference type="InterPro" id="IPR050487">
    <property type="entry name" value="FtsQ_DivIB"/>
</dbReference>
<evidence type="ECO:0000256" key="2">
    <source>
        <dbReference type="ARBA" id="ARBA00022475"/>
    </source>
</evidence>
<evidence type="ECO:0000256" key="6">
    <source>
        <dbReference type="ARBA" id="ARBA00023136"/>
    </source>
</evidence>
<keyword evidence="5 8" id="KW-1133">Transmembrane helix</keyword>
<evidence type="ECO:0000313" key="11">
    <source>
        <dbReference type="Proteomes" id="UP000029622"/>
    </source>
</evidence>
<keyword evidence="3" id="KW-0132">Cell division</keyword>